<dbReference type="Proteomes" id="UP001241072">
    <property type="component" value="Unassembled WGS sequence"/>
</dbReference>
<proteinExistence type="predicted"/>
<feature type="modified residue" description="4-aspartylphosphate" evidence="3">
    <location>
        <position position="56"/>
    </location>
</feature>
<keyword evidence="1 3" id="KW-0597">Phosphoprotein</keyword>
<feature type="domain" description="Response regulatory" evidence="5">
    <location>
        <begin position="6"/>
        <end position="121"/>
    </location>
</feature>
<dbReference type="InterPro" id="IPR001789">
    <property type="entry name" value="Sig_transdc_resp-reg_receiver"/>
</dbReference>
<accession>A0ABT9BK20</accession>
<dbReference type="RefSeq" id="WP_305001778.1">
    <property type="nucleotide sequence ID" value="NZ_JAUQUB010000001.1"/>
</dbReference>
<dbReference type="PANTHER" id="PTHR44591:SF25">
    <property type="entry name" value="CHEMOTAXIS TWO-COMPONENT RESPONSE REGULATOR"/>
    <property type="match status" value="1"/>
</dbReference>
<reference evidence="6 7" key="1">
    <citation type="submission" date="2023-07" db="EMBL/GenBank/DDBJ databases">
        <title>Protaetiibacter sp. nov WY-16 isolated from soil.</title>
        <authorList>
            <person name="Liu B."/>
            <person name="Wan Y."/>
        </authorList>
    </citation>
    <scope>NUCLEOTIDE SEQUENCE [LARGE SCALE GENOMIC DNA]</scope>
    <source>
        <strain evidence="6 7">WY-16</strain>
    </source>
</reference>
<feature type="region of interest" description="Disordered" evidence="4">
    <location>
        <begin position="334"/>
        <end position="355"/>
    </location>
</feature>
<organism evidence="6 7">
    <name type="scientific">Antiquaquibacter soli</name>
    <dbReference type="NCBI Taxonomy" id="3064523"/>
    <lineage>
        <taxon>Bacteria</taxon>
        <taxon>Bacillati</taxon>
        <taxon>Actinomycetota</taxon>
        <taxon>Actinomycetes</taxon>
        <taxon>Micrococcales</taxon>
        <taxon>Microbacteriaceae</taxon>
        <taxon>Antiquaquibacter</taxon>
    </lineage>
</organism>
<dbReference type="EMBL" id="JAUQUB010000001">
    <property type="protein sequence ID" value="MDO7881368.1"/>
    <property type="molecule type" value="Genomic_DNA"/>
</dbReference>
<gene>
    <name evidence="6" type="ORF">Q5716_03915</name>
</gene>
<dbReference type="InterPro" id="IPR024078">
    <property type="entry name" value="LmbE-like_dom_sf"/>
</dbReference>
<comment type="caution">
    <text evidence="6">The sequence shown here is derived from an EMBL/GenBank/DDBJ whole genome shotgun (WGS) entry which is preliminary data.</text>
</comment>
<evidence type="ECO:0000256" key="2">
    <source>
        <dbReference type="ARBA" id="ARBA00022833"/>
    </source>
</evidence>
<evidence type="ECO:0000256" key="4">
    <source>
        <dbReference type="SAM" id="MobiDB-lite"/>
    </source>
</evidence>
<evidence type="ECO:0000313" key="7">
    <source>
        <dbReference type="Proteomes" id="UP001241072"/>
    </source>
</evidence>
<dbReference type="Gene3D" id="3.40.50.2300">
    <property type="match status" value="1"/>
</dbReference>
<dbReference type="SUPFAM" id="SSF52172">
    <property type="entry name" value="CheY-like"/>
    <property type="match status" value="1"/>
</dbReference>
<dbReference type="Pfam" id="PF00072">
    <property type="entry name" value="Response_reg"/>
    <property type="match status" value="1"/>
</dbReference>
<dbReference type="SMART" id="SM00448">
    <property type="entry name" value="REC"/>
    <property type="match status" value="1"/>
</dbReference>
<dbReference type="InterPro" id="IPR011006">
    <property type="entry name" value="CheY-like_superfamily"/>
</dbReference>
<dbReference type="SUPFAM" id="SSF102588">
    <property type="entry name" value="LmbE-like"/>
    <property type="match status" value="1"/>
</dbReference>
<protein>
    <submittedName>
        <fullName evidence="6">Response regulator</fullName>
    </submittedName>
</protein>
<dbReference type="PANTHER" id="PTHR44591">
    <property type="entry name" value="STRESS RESPONSE REGULATOR PROTEIN 1"/>
    <property type="match status" value="1"/>
</dbReference>
<sequence length="355" mass="38462">MGDAYRVLVVDDDPDVALYTRTVLERRAGAVVKAVGSPQAALESLDSFDPDVVVTDIEMPGMTGLELLSRVRVARPLLPVVVMTAHVSVDYAVNALRGQADEFLTKPVKSTELVDVVTRLAEEGRKARESAAAREVVLAVGAHPDDVEIGVGGILASHRANGDQVVILTLSRGAAGGSPDDRQHESLRSAELLGARLFLEDLVDTEITNGGPTVQVIERVVAEVAPSIVYVHSSHDRHQDHRATHEATVVATRGVGTVACYQSPSSTVDFRPTRFVSIEATIDKKLELLSCFQSQTDIRSYLEPDFVVATARYWSRYGGGRFVEPLEILRETADMSTQARRRETTRPSVAGQAGR</sequence>
<dbReference type="InterPro" id="IPR003737">
    <property type="entry name" value="GlcNAc_PI_deacetylase-related"/>
</dbReference>
<dbReference type="Gene3D" id="3.40.50.10320">
    <property type="entry name" value="LmbE-like"/>
    <property type="match status" value="1"/>
</dbReference>
<evidence type="ECO:0000259" key="5">
    <source>
        <dbReference type="PROSITE" id="PS50110"/>
    </source>
</evidence>
<evidence type="ECO:0000256" key="1">
    <source>
        <dbReference type="ARBA" id="ARBA00022553"/>
    </source>
</evidence>
<evidence type="ECO:0000256" key="3">
    <source>
        <dbReference type="PROSITE-ProRule" id="PRU00169"/>
    </source>
</evidence>
<dbReference type="InterPro" id="IPR050595">
    <property type="entry name" value="Bact_response_regulator"/>
</dbReference>
<dbReference type="Pfam" id="PF02585">
    <property type="entry name" value="PIG-L"/>
    <property type="match status" value="1"/>
</dbReference>
<name>A0ABT9BK20_9MICO</name>
<evidence type="ECO:0000313" key="6">
    <source>
        <dbReference type="EMBL" id="MDO7881368.1"/>
    </source>
</evidence>
<keyword evidence="2" id="KW-0862">Zinc</keyword>
<dbReference type="PROSITE" id="PS50110">
    <property type="entry name" value="RESPONSE_REGULATORY"/>
    <property type="match status" value="1"/>
</dbReference>
<keyword evidence="7" id="KW-1185">Reference proteome</keyword>